<feature type="region of interest" description="Disordered" evidence="1">
    <location>
        <begin position="1"/>
        <end position="23"/>
    </location>
</feature>
<protein>
    <recommendedName>
        <fullName evidence="4">ArsR family transcriptional regulator</fullName>
    </recommendedName>
</protein>
<evidence type="ECO:0000313" key="3">
    <source>
        <dbReference type="Proteomes" id="UP001386437"/>
    </source>
</evidence>
<accession>A0ABU8J2C7</accession>
<dbReference type="SUPFAM" id="SSF46785">
    <property type="entry name" value="Winged helix' DNA-binding domain"/>
    <property type="match status" value="1"/>
</dbReference>
<name>A0ABU8J2C7_9BURK</name>
<evidence type="ECO:0000256" key="1">
    <source>
        <dbReference type="SAM" id="MobiDB-lite"/>
    </source>
</evidence>
<reference evidence="2 3" key="1">
    <citation type="journal article" date="2022" name="Arch. Microbiol.">
        <title>Paraburkholderia bengalensis sp. nov. isolated from roots of Oryza sativa, IR64.</title>
        <authorList>
            <person name="Nag P."/>
            <person name="Mondal N."/>
            <person name="Sarkar J."/>
            <person name="Das S."/>
        </authorList>
    </citation>
    <scope>NUCLEOTIDE SEQUENCE [LARGE SCALE GENOMIC DNA]</scope>
    <source>
        <strain evidence="2 3">IR64_4_BI</strain>
    </source>
</reference>
<evidence type="ECO:0008006" key="4">
    <source>
        <dbReference type="Google" id="ProtNLM"/>
    </source>
</evidence>
<dbReference type="Proteomes" id="UP001386437">
    <property type="component" value="Unassembled WGS sequence"/>
</dbReference>
<dbReference type="EMBL" id="JACFYJ010000080">
    <property type="protein sequence ID" value="MEI6001658.1"/>
    <property type="molecule type" value="Genomic_DNA"/>
</dbReference>
<evidence type="ECO:0000313" key="2">
    <source>
        <dbReference type="EMBL" id="MEI6001658.1"/>
    </source>
</evidence>
<keyword evidence="3" id="KW-1185">Reference proteome</keyword>
<sequence length="105" mass="11485">MQDHESPTQCCKDIENGVGAKEGHSWPEVRLHLALLKDMGLVTDCATAAEYRLTSAGYDVVESANPIEQMRAWTQMASGLHMPMTPAFSASRHPLPPAARSQHLT</sequence>
<comment type="caution">
    <text evidence="2">The sequence shown here is derived from an EMBL/GenBank/DDBJ whole genome shotgun (WGS) entry which is preliminary data.</text>
</comment>
<dbReference type="InterPro" id="IPR036390">
    <property type="entry name" value="WH_DNA-bd_sf"/>
</dbReference>
<gene>
    <name evidence="2" type="ORF">H3V53_32190</name>
</gene>
<proteinExistence type="predicted"/>
<feature type="region of interest" description="Disordered" evidence="1">
    <location>
        <begin position="84"/>
        <end position="105"/>
    </location>
</feature>
<organism evidence="2 3">
    <name type="scientific">Paraburkholderia bengalensis</name>
    <dbReference type="NCBI Taxonomy" id="2747562"/>
    <lineage>
        <taxon>Bacteria</taxon>
        <taxon>Pseudomonadati</taxon>
        <taxon>Pseudomonadota</taxon>
        <taxon>Betaproteobacteria</taxon>
        <taxon>Burkholderiales</taxon>
        <taxon>Burkholderiaceae</taxon>
        <taxon>Paraburkholderia</taxon>
    </lineage>
</organism>